<organism evidence="2 3">
    <name type="scientific">Longispora fulva</name>
    <dbReference type="NCBI Taxonomy" id="619741"/>
    <lineage>
        <taxon>Bacteria</taxon>
        <taxon>Bacillati</taxon>
        <taxon>Actinomycetota</taxon>
        <taxon>Actinomycetes</taxon>
        <taxon>Micromonosporales</taxon>
        <taxon>Micromonosporaceae</taxon>
        <taxon>Longispora</taxon>
    </lineage>
</organism>
<keyword evidence="1" id="KW-1133">Transmembrane helix</keyword>
<dbReference type="AlphaFoldDB" id="A0A8J7KNA1"/>
<evidence type="ECO:0000313" key="3">
    <source>
        <dbReference type="Proteomes" id="UP000622552"/>
    </source>
</evidence>
<proteinExistence type="predicted"/>
<feature type="transmembrane region" description="Helical" evidence="1">
    <location>
        <begin position="12"/>
        <end position="30"/>
    </location>
</feature>
<dbReference type="Proteomes" id="UP000622552">
    <property type="component" value="Unassembled WGS sequence"/>
</dbReference>
<gene>
    <name evidence="2" type="ORF">IW245_001206</name>
</gene>
<dbReference type="EMBL" id="JADOUF010000001">
    <property type="protein sequence ID" value="MBG6135012.1"/>
    <property type="molecule type" value="Genomic_DNA"/>
</dbReference>
<sequence>MRTTSHGWYARIAGTVATLAGMVVILFNWNRPDYESGFFVGGLLVIGGLLLRIEGAVSARNGSAAKD</sequence>
<dbReference type="RefSeq" id="WP_197002179.1">
    <property type="nucleotide sequence ID" value="NZ_BONS01000004.1"/>
</dbReference>
<comment type="caution">
    <text evidence="2">The sequence shown here is derived from an EMBL/GenBank/DDBJ whole genome shotgun (WGS) entry which is preliminary data.</text>
</comment>
<protein>
    <submittedName>
        <fullName evidence="2">Uncharacterized protein</fullName>
    </submittedName>
</protein>
<evidence type="ECO:0000313" key="2">
    <source>
        <dbReference type="EMBL" id="MBG6135012.1"/>
    </source>
</evidence>
<keyword evidence="1" id="KW-0812">Transmembrane</keyword>
<accession>A0A8J7KNA1</accession>
<keyword evidence="1" id="KW-0472">Membrane</keyword>
<feature type="transmembrane region" description="Helical" evidence="1">
    <location>
        <begin position="36"/>
        <end position="53"/>
    </location>
</feature>
<evidence type="ECO:0000256" key="1">
    <source>
        <dbReference type="SAM" id="Phobius"/>
    </source>
</evidence>
<reference evidence="2" key="1">
    <citation type="submission" date="2020-11" db="EMBL/GenBank/DDBJ databases">
        <title>Sequencing the genomes of 1000 actinobacteria strains.</title>
        <authorList>
            <person name="Klenk H.-P."/>
        </authorList>
    </citation>
    <scope>NUCLEOTIDE SEQUENCE</scope>
    <source>
        <strain evidence="2">DSM 45356</strain>
    </source>
</reference>
<name>A0A8J7KNA1_9ACTN</name>
<keyword evidence="3" id="KW-1185">Reference proteome</keyword>